<proteinExistence type="predicted"/>
<name>A0A2R8BK21_9RHOB</name>
<dbReference type="SUPFAM" id="SSF56425">
    <property type="entry name" value="Succinate dehydrogenase/fumarate reductase flavoprotein, catalytic domain"/>
    <property type="match status" value="1"/>
</dbReference>
<organism evidence="2 3">
    <name type="scientific">Albidovulum aquaemixtae</name>
    <dbReference type="NCBI Taxonomy" id="1542388"/>
    <lineage>
        <taxon>Bacteria</taxon>
        <taxon>Pseudomonadati</taxon>
        <taxon>Pseudomonadota</taxon>
        <taxon>Alphaproteobacteria</taxon>
        <taxon>Rhodobacterales</taxon>
        <taxon>Paracoccaceae</taxon>
        <taxon>Albidovulum</taxon>
    </lineage>
</organism>
<feature type="compositionally biased region" description="Basic residues" evidence="1">
    <location>
        <begin position="136"/>
        <end position="159"/>
    </location>
</feature>
<feature type="region of interest" description="Disordered" evidence="1">
    <location>
        <begin position="121"/>
        <end position="159"/>
    </location>
</feature>
<dbReference type="Gene3D" id="3.90.700.10">
    <property type="entry name" value="Succinate dehydrogenase/fumarate reductase flavoprotein, catalytic domain"/>
    <property type="match status" value="1"/>
</dbReference>
<sequence length="159" mass="17672">MVLRDMLDQSCTSVADPTQCHAVAIDGRAPKYDGGIVTRLECVPFSVVVNRDAERFYGEGGCVWPKRYAIWGRLVAAQPDEVGYAIINAKSIDLSTPSVFPPGQDYTIEELAAEIGLDPTRPGLSGRVRHDDRDRLRSRRRSGGRRQCHLTPSRCRRSS</sequence>
<evidence type="ECO:0000313" key="2">
    <source>
        <dbReference type="EMBL" id="SPH23737.1"/>
    </source>
</evidence>
<dbReference type="EMBL" id="OMOQ01000002">
    <property type="protein sequence ID" value="SPH23737.1"/>
    <property type="molecule type" value="Genomic_DNA"/>
</dbReference>
<accession>A0A2R8BK21</accession>
<evidence type="ECO:0000256" key="1">
    <source>
        <dbReference type="SAM" id="MobiDB-lite"/>
    </source>
</evidence>
<dbReference type="Proteomes" id="UP000244924">
    <property type="component" value="Unassembled WGS sequence"/>
</dbReference>
<gene>
    <name evidence="2" type="ORF">DEA8626_02806</name>
</gene>
<keyword evidence="3" id="KW-1185">Reference proteome</keyword>
<reference evidence="2 3" key="1">
    <citation type="submission" date="2018-03" db="EMBL/GenBank/DDBJ databases">
        <authorList>
            <person name="Keele B.F."/>
        </authorList>
    </citation>
    <scope>NUCLEOTIDE SEQUENCE [LARGE SCALE GENOMIC DNA]</scope>
    <source>
        <strain evidence="2 3">CECT 8626</strain>
    </source>
</reference>
<protein>
    <submittedName>
        <fullName evidence="2">Uncharacterized protein</fullName>
    </submittedName>
</protein>
<dbReference type="InterPro" id="IPR027477">
    <property type="entry name" value="Succ_DH/fumarate_Rdtase_cat_sf"/>
</dbReference>
<evidence type="ECO:0000313" key="3">
    <source>
        <dbReference type="Proteomes" id="UP000244924"/>
    </source>
</evidence>
<dbReference type="AlphaFoldDB" id="A0A2R8BK21"/>